<dbReference type="OrthoDB" id="9801753at2"/>
<dbReference type="NCBIfam" id="TIGR00278">
    <property type="entry name" value="membrane protein insertion efficiency factor YidD"/>
    <property type="match status" value="1"/>
</dbReference>
<dbReference type="STRING" id="937777.Deipe_2586"/>
<dbReference type="GO" id="GO:0005886">
    <property type="term" value="C:plasma membrane"/>
    <property type="evidence" value="ECO:0007669"/>
    <property type="project" value="UniProtKB-SubCell"/>
</dbReference>
<dbReference type="PANTHER" id="PTHR33383">
    <property type="entry name" value="MEMBRANE PROTEIN INSERTION EFFICIENCY FACTOR-RELATED"/>
    <property type="match status" value="1"/>
</dbReference>
<dbReference type="AlphaFoldDB" id="L0A2H4"/>
<sequence>MCRESASLTGEGRTKVPGGSIGLLASFILAGVRFYQRTLSPLKGGPTCRFTPTCSTYALEAVERHGVGRGSLLTVRRIMRCHPLNPGGYDPVPPARGR</sequence>
<comment type="subcellular location">
    <subcellularLocation>
        <location evidence="2">Cell membrane</location>
        <topology evidence="2">Peripheral membrane protein</topology>
        <orientation evidence="2">Cytoplasmic side</orientation>
    </subcellularLocation>
</comment>
<keyword evidence="2" id="KW-0472">Membrane</keyword>
<organism evidence="3 4">
    <name type="scientific">Deinococcus peraridilitoris (strain DSM 19664 / LMG 22246 / CIP 109416 / KR-200)</name>
    <dbReference type="NCBI Taxonomy" id="937777"/>
    <lineage>
        <taxon>Bacteria</taxon>
        <taxon>Thermotogati</taxon>
        <taxon>Deinococcota</taxon>
        <taxon>Deinococci</taxon>
        <taxon>Deinococcales</taxon>
        <taxon>Deinococcaceae</taxon>
        <taxon>Deinococcus</taxon>
    </lineage>
</organism>
<reference evidence="4" key="1">
    <citation type="submission" date="2012-03" db="EMBL/GenBank/DDBJ databases">
        <title>Complete sequence of chromosome of Deinococcus peraridilitoris DSM 19664.</title>
        <authorList>
            <person name="Lucas S."/>
            <person name="Copeland A."/>
            <person name="Lapidus A."/>
            <person name="Glavina del Rio T."/>
            <person name="Dalin E."/>
            <person name="Tice H."/>
            <person name="Bruce D."/>
            <person name="Goodwin L."/>
            <person name="Pitluck S."/>
            <person name="Peters L."/>
            <person name="Mikhailova N."/>
            <person name="Lu M."/>
            <person name="Kyrpides N."/>
            <person name="Mavromatis K."/>
            <person name="Ivanova N."/>
            <person name="Brettin T."/>
            <person name="Detter J.C."/>
            <person name="Han C."/>
            <person name="Larimer F."/>
            <person name="Land M."/>
            <person name="Hauser L."/>
            <person name="Markowitz V."/>
            <person name="Cheng J.-F."/>
            <person name="Hugenholtz P."/>
            <person name="Woyke T."/>
            <person name="Wu D."/>
            <person name="Pukall R."/>
            <person name="Steenblock K."/>
            <person name="Brambilla E."/>
            <person name="Klenk H.-P."/>
            <person name="Eisen J.A."/>
        </authorList>
    </citation>
    <scope>NUCLEOTIDE SEQUENCE [LARGE SCALE GENOMIC DNA]</scope>
    <source>
        <strain evidence="4">DSM 19664 / LMG 22246 / CIP 109416 / KR-200</strain>
    </source>
</reference>
<dbReference type="PANTHER" id="PTHR33383:SF1">
    <property type="entry name" value="MEMBRANE PROTEIN INSERTION EFFICIENCY FACTOR-RELATED"/>
    <property type="match status" value="1"/>
</dbReference>
<evidence type="ECO:0000256" key="1">
    <source>
        <dbReference type="ARBA" id="ARBA00022475"/>
    </source>
</evidence>
<dbReference type="Pfam" id="PF01809">
    <property type="entry name" value="YidD"/>
    <property type="match status" value="1"/>
</dbReference>
<name>L0A2H4_DEIPD</name>
<dbReference type="HAMAP" id="MF_00386">
    <property type="entry name" value="UPF0161_YidD"/>
    <property type="match status" value="1"/>
</dbReference>
<keyword evidence="4" id="KW-1185">Reference proteome</keyword>
<evidence type="ECO:0000313" key="4">
    <source>
        <dbReference type="Proteomes" id="UP000010467"/>
    </source>
</evidence>
<protein>
    <recommendedName>
        <fullName evidence="2">Putative membrane protein insertion efficiency factor</fullName>
    </recommendedName>
</protein>
<comment type="similarity">
    <text evidence="2">Belongs to the UPF0161 family.</text>
</comment>
<dbReference type="HOGENOM" id="CLU_144811_5_3_0"/>
<dbReference type="SMART" id="SM01234">
    <property type="entry name" value="Haemolytic"/>
    <property type="match status" value="1"/>
</dbReference>
<dbReference type="eggNOG" id="COG0759">
    <property type="taxonomic scope" value="Bacteria"/>
</dbReference>
<dbReference type="InterPro" id="IPR002696">
    <property type="entry name" value="Membr_insert_effic_factor_YidD"/>
</dbReference>
<dbReference type="KEGG" id="dpd:Deipe_2586"/>
<gene>
    <name evidence="3" type="ordered locus">Deipe_2586</name>
</gene>
<evidence type="ECO:0000256" key="2">
    <source>
        <dbReference type="HAMAP-Rule" id="MF_00386"/>
    </source>
</evidence>
<dbReference type="RefSeq" id="WP_015236353.1">
    <property type="nucleotide sequence ID" value="NC_019793.1"/>
</dbReference>
<dbReference type="Proteomes" id="UP000010467">
    <property type="component" value="Chromosome"/>
</dbReference>
<evidence type="ECO:0000313" key="3">
    <source>
        <dbReference type="EMBL" id="AFZ68051.1"/>
    </source>
</evidence>
<proteinExistence type="inferred from homology"/>
<accession>L0A2H4</accession>
<comment type="function">
    <text evidence="2">Could be involved in insertion of integral membrane proteins into the membrane.</text>
</comment>
<keyword evidence="1 2" id="KW-1003">Cell membrane</keyword>
<dbReference type="PATRIC" id="fig|937777.3.peg.2594"/>
<dbReference type="EMBL" id="CP003382">
    <property type="protein sequence ID" value="AFZ68051.1"/>
    <property type="molecule type" value="Genomic_DNA"/>
</dbReference>